<dbReference type="GO" id="GO:0006508">
    <property type="term" value="P:proteolysis"/>
    <property type="evidence" value="ECO:0007669"/>
    <property type="project" value="InterPro"/>
</dbReference>
<keyword evidence="11" id="KW-1185">Reference proteome</keyword>
<sequence>MTSIPCRSRLLLVLPAVLLALLLLLSSVGHVAAHSQALPPVRFYDFVDNIDIKRPQLLPMQLSFRAMNQSFTLQLEQNQHLLHPHAVVKRDSETDETDEYADLHRIAANMYKGHVVQADALSGDKLEKVGWARMFYDPTRNVFEGTFTARNKMYDVKDIDVYHKTRRSIDIQVLPASSRSERHRLSRMIVLADRDHAESMVAMPDPFLMRRSETAAQSQCGFDPVVNSQRGYVDQVERNVASLAKRAPAGCPTSRKVLFMAAAADCTYTRLHGGKEATLTQMLLNWNQASQVYETSFNVSLGLVQVLVQDTCTPTDDLLKWNRECDPAYTINQRLSDFSEWRGKKTADQAGLWHLMTNCPTGASVGVAWLKTLCNVESTTQPSAAGQQFVSGCGVSAATNVEWTVVAHEIGHNFGAIHDCSGLAGQCPCTDPDVCQCCPCSDPTTQCDCNGRYIMHPTDSSTLEQFSPCSITSICGAYPKFGTCLQEPGALNLVTASICGNGIREGNEQCDCGSAAECAADPCCTTGCVLRPTAKCSDKNDQCCGSCQIKANGTVCRTSSGVCDLAEQCDGTSPTCPLDVFVPDKTTCTGPDGAGKCATGQCTSRDIQCKNQATLSLSGACSDQESQCQLRCNSNTQGGVCVSLDSYFVDGTPCGFSGSGVCAKGTCQSGNIVDQALGWISTHLNIAIPILILAGFLLLSILYSILRCLCCGGGGISRSRPAKMAVVPPPQQQRWVDPAAYNGPSAYGPPPPMGGGPPYAGSAARAAEPPNREKSWQHAPRSASRPSR</sequence>
<comment type="caution">
    <text evidence="4">Lacks conserved residue(s) required for the propagation of feature annotation.</text>
</comment>
<evidence type="ECO:0000313" key="11">
    <source>
        <dbReference type="Proteomes" id="UP001212152"/>
    </source>
</evidence>
<evidence type="ECO:0000256" key="7">
    <source>
        <dbReference type="SAM" id="SignalP"/>
    </source>
</evidence>
<gene>
    <name evidence="10" type="ORF">HDU87_007450</name>
</gene>
<dbReference type="Gene3D" id="4.10.70.10">
    <property type="entry name" value="Disintegrin domain"/>
    <property type="match status" value="1"/>
</dbReference>
<dbReference type="SMART" id="SM00050">
    <property type="entry name" value="DISIN"/>
    <property type="match status" value="1"/>
</dbReference>
<reference evidence="10" key="1">
    <citation type="submission" date="2020-05" db="EMBL/GenBank/DDBJ databases">
        <title>Phylogenomic resolution of chytrid fungi.</title>
        <authorList>
            <person name="Stajich J.E."/>
            <person name="Amses K."/>
            <person name="Simmons R."/>
            <person name="Seto K."/>
            <person name="Myers J."/>
            <person name="Bonds A."/>
            <person name="Quandt C.A."/>
            <person name="Barry K."/>
            <person name="Liu P."/>
            <person name="Grigoriev I."/>
            <person name="Longcore J.E."/>
            <person name="James T.Y."/>
        </authorList>
    </citation>
    <scope>NUCLEOTIDE SEQUENCE</scope>
    <source>
        <strain evidence="10">JEL0379</strain>
    </source>
</reference>
<feature type="domain" description="Disintegrin" evidence="8">
    <location>
        <begin position="496"/>
        <end position="584"/>
    </location>
</feature>
<dbReference type="Proteomes" id="UP001212152">
    <property type="component" value="Unassembled WGS sequence"/>
</dbReference>
<feature type="transmembrane region" description="Helical" evidence="6">
    <location>
        <begin position="686"/>
        <end position="710"/>
    </location>
</feature>
<evidence type="ECO:0000259" key="9">
    <source>
        <dbReference type="PROSITE" id="PS50215"/>
    </source>
</evidence>
<dbReference type="Pfam" id="PF13688">
    <property type="entry name" value="Reprolysin_5"/>
    <property type="match status" value="1"/>
</dbReference>
<evidence type="ECO:0000256" key="4">
    <source>
        <dbReference type="PROSITE-ProRule" id="PRU00276"/>
    </source>
</evidence>
<dbReference type="GO" id="GO:0046872">
    <property type="term" value="F:metal ion binding"/>
    <property type="evidence" value="ECO:0007669"/>
    <property type="project" value="UniProtKB-KW"/>
</dbReference>
<dbReference type="InterPro" id="IPR001762">
    <property type="entry name" value="Disintegrin_dom"/>
</dbReference>
<accession>A0AAD5TUA8</accession>
<proteinExistence type="predicted"/>
<keyword evidence="6" id="KW-0472">Membrane</keyword>
<evidence type="ECO:0000256" key="5">
    <source>
        <dbReference type="SAM" id="MobiDB-lite"/>
    </source>
</evidence>
<dbReference type="InterPro" id="IPR036436">
    <property type="entry name" value="Disintegrin_dom_sf"/>
</dbReference>
<evidence type="ECO:0000313" key="10">
    <source>
        <dbReference type="EMBL" id="KAJ3183028.1"/>
    </source>
</evidence>
<dbReference type="EMBL" id="JADGJQ010000007">
    <property type="protein sequence ID" value="KAJ3183028.1"/>
    <property type="molecule type" value="Genomic_DNA"/>
</dbReference>
<dbReference type="Gene3D" id="3.40.390.10">
    <property type="entry name" value="Collagenase (Catalytic Domain)"/>
    <property type="match status" value="1"/>
</dbReference>
<feature type="binding site" evidence="4">
    <location>
        <position position="408"/>
    </location>
    <ligand>
        <name>Zn(2+)</name>
        <dbReference type="ChEBI" id="CHEBI:29105"/>
        <note>catalytic</note>
    </ligand>
</feature>
<dbReference type="SUPFAM" id="SSF55486">
    <property type="entry name" value="Metalloproteases ('zincins'), catalytic domain"/>
    <property type="match status" value="1"/>
</dbReference>
<dbReference type="InterPro" id="IPR002870">
    <property type="entry name" value="Peptidase_M12B_N"/>
</dbReference>
<keyword evidence="6" id="KW-0812">Transmembrane</keyword>
<keyword evidence="6" id="KW-1133">Transmembrane helix</keyword>
<dbReference type="Pfam" id="PF00200">
    <property type="entry name" value="Disintegrin"/>
    <property type="match status" value="1"/>
</dbReference>
<keyword evidence="1" id="KW-1015">Disulfide bond</keyword>
<dbReference type="PANTHER" id="PTHR11905">
    <property type="entry name" value="ADAM A DISINTEGRIN AND METALLOPROTEASE DOMAIN"/>
    <property type="match status" value="1"/>
</dbReference>
<feature type="compositionally biased region" description="Low complexity" evidence="5">
    <location>
        <begin position="759"/>
        <end position="769"/>
    </location>
</feature>
<dbReference type="PROSITE" id="PS50215">
    <property type="entry name" value="ADAM_MEPRO"/>
    <property type="match status" value="1"/>
</dbReference>
<feature type="active site" evidence="4">
    <location>
        <position position="409"/>
    </location>
</feature>
<dbReference type="PROSITE" id="PS50214">
    <property type="entry name" value="DISINTEGRIN_2"/>
    <property type="match status" value="1"/>
</dbReference>
<evidence type="ECO:0000256" key="1">
    <source>
        <dbReference type="ARBA" id="ARBA00023157"/>
    </source>
</evidence>
<comment type="function">
    <text evidence="2">Probable zinc protease.</text>
</comment>
<dbReference type="InterPro" id="IPR024079">
    <property type="entry name" value="MetalloPept_cat_dom_sf"/>
</dbReference>
<evidence type="ECO:0000256" key="6">
    <source>
        <dbReference type="SAM" id="Phobius"/>
    </source>
</evidence>
<organism evidence="10 11">
    <name type="scientific">Geranomyces variabilis</name>
    <dbReference type="NCBI Taxonomy" id="109894"/>
    <lineage>
        <taxon>Eukaryota</taxon>
        <taxon>Fungi</taxon>
        <taxon>Fungi incertae sedis</taxon>
        <taxon>Chytridiomycota</taxon>
        <taxon>Chytridiomycota incertae sedis</taxon>
        <taxon>Chytridiomycetes</taxon>
        <taxon>Spizellomycetales</taxon>
        <taxon>Powellomycetaceae</taxon>
        <taxon>Geranomyces</taxon>
    </lineage>
</organism>
<dbReference type="GO" id="GO:0004222">
    <property type="term" value="F:metalloendopeptidase activity"/>
    <property type="evidence" value="ECO:0007669"/>
    <property type="project" value="InterPro"/>
</dbReference>
<dbReference type="PANTHER" id="PTHR11905:SF159">
    <property type="entry name" value="ADAM METALLOPROTEASE"/>
    <property type="match status" value="1"/>
</dbReference>
<dbReference type="SUPFAM" id="SSF57552">
    <property type="entry name" value="Blood coagulation inhibitor (disintegrin)"/>
    <property type="match status" value="1"/>
</dbReference>
<feature type="chain" id="PRO_5042051667" description="Disintegrin and metalloproteinase domain-containing protein B" evidence="7">
    <location>
        <begin position="34"/>
        <end position="788"/>
    </location>
</feature>
<feature type="binding site" evidence="4">
    <location>
        <position position="418"/>
    </location>
    <ligand>
        <name>Zn(2+)</name>
        <dbReference type="ChEBI" id="CHEBI:29105"/>
        <note>catalytic</note>
    </ligand>
</feature>
<dbReference type="Pfam" id="PF01562">
    <property type="entry name" value="Pep_M12B_propep"/>
    <property type="match status" value="1"/>
</dbReference>
<dbReference type="FunFam" id="4.10.70.10:FF:000003">
    <property type="entry name" value="Disintegrin and metalloproteinase domain-containing protein 17"/>
    <property type="match status" value="1"/>
</dbReference>
<dbReference type="AlphaFoldDB" id="A0AAD5TUA8"/>
<keyword evidence="4" id="KW-0862">Zinc</keyword>
<feature type="domain" description="Peptidase M12B" evidence="9">
    <location>
        <begin position="255"/>
        <end position="474"/>
    </location>
</feature>
<evidence type="ECO:0000256" key="2">
    <source>
        <dbReference type="ARBA" id="ARBA00056552"/>
    </source>
</evidence>
<feature type="region of interest" description="Disordered" evidence="5">
    <location>
        <begin position="736"/>
        <end position="788"/>
    </location>
</feature>
<protein>
    <recommendedName>
        <fullName evidence="3">Disintegrin and metalloproteinase domain-containing protein B</fullName>
    </recommendedName>
</protein>
<evidence type="ECO:0000256" key="3">
    <source>
        <dbReference type="ARBA" id="ARBA00074021"/>
    </source>
</evidence>
<comment type="caution">
    <text evidence="10">The sequence shown here is derived from an EMBL/GenBank/DDBJ whole genome shotgun (WGS) entry which is preliminary data.</text>
</comment>
<dbReference type="InterPro" id="IPR001590">
    <property type="entry name" value="Peptidase_M12B"/>
</dbReference>
<evidence type="ECO:0000259" key="8">
    <source>
        <dbReference type="PROSITE" id="PS50214"/>
    </source>
</evidence>
<keyword evidence="7" id="KW-0732">Signal</keyword>
<name>A0AAD5TUA8_9FUNG</name>
<feature type="binding site" evidence="4">
    <location>
        <position position="412"/>
    </location>
    <ligand>
        <name>Zn(2+)</name>
        <dbReference type="ChEBI" id="CHEBI:29105"/>
        <note>catalytic</note>
    </ligand>
</feature>
<feature type="signal peptide" evidence="7">
    <location>
        <begin position="1"/>
        <end position="33"/>
    </location>
</feature>
<keyword evidence="4" id="KW-0479">Metal-binding</keyword>